<gene>
    <name evidence="2" type="ORF">FSARC_4183</name>
</gene>
<protein>
    <submittedName>
        <fullName evidence="2">Uncharacterized protein</fullName>
    </submittedName>
</protein>
<dbReference type="EMBL" id="JABEXW010000200">
    <property type="protein sequence ID" value="KAF4968386.1"/>
    <property type="molecule type" value="Genomic_DNA"/>
</dbReference>
<comment type="caution">
    <text evidence="2">The sequence shown here is derived from an EMBL/GenBank/DDBJ whole genome shotgun (WGS) entry which is preliminary data.</text>
</comment>
<dbReference type="AlphaFoldDB" id="A0A8H4XBQ5"/>
<evidence type="ECO:0000313" key="2">
    <source>
        <dbReference type="EMBL" id="KAF4968386.1"/>
    </source>
</evidence>
<reference evidence="2" key="1">
    <citation type="journal article" date="2020" name="BMC Genomics">
        <title>Correction to: Identification and distribution of gene clusters required for synthesis of sphingolipid metabolism inhibitors in diverse species of the filamentous fungus Fusarium.</title>
        <authorList>
            <person name="Kim H.S."/>
            <person name="Lohmar J.M."/>
            <person name="Busman M."/>
            <person name="Brown D.W."/>
            <person name="Naumann T.A."/>
            <person name="Divon H.H."/>
            <person name="Lysoe E."/>
            <person name="Uhlig S."/>
            <person name="Proctor R.H."/>
        </authorList>
    </citation>
    <scope>NUCLEOTIDE SEQUENCE</scope>
    <source>
        <strain evidence="2">NRRL 20472</strain>
    </source>
</reference>
<accession>A0A8H4XBQ5</accession>
<feature type="region of interest" description="Disordered" evidence="1">
    <location>
        <begin position="98"/>
        <end position="120"/>
    </location>
</feature>
<evidence type="ECO:0000313" key="3">
    <source>
        <dbReference type="Proteomes" id="UP000622797"/>
    </source>
</evidence>
<keyword evidence="3" id="KW-1185">Reference proteome</keyword>
<sequence>MHLILAANSYDYLKHAQQAVHLFTEEKAKKGLTNDDRERLTEAISHAQQLVDQARKDKAVIDGRTKALLDYGLSKDEVAVLNLFWNMKAKKEFTEKQAAEKEAAQKEAAEKEAAEKEAANHPGAFSADLLVQYIISQLNKDTGLL</sequence>
<dbReference type="Proteomes" id="UP000622797">
    <property type="component" value="Unassembled WGS sequence"/>
</dbReference>
<feature type="compositionally biased region" description="Basic and acidic residues" evidence="1">
    <location>
        <begin position="98"/>
        <end position="119"/>
    </location>
</feature>
<evidence type="ECO:0000256" key="1">
    <source>
        <dbReference type="SAM" id="MobiDB-lite"/>
    </source>
</evidence>
<proteinExistence type="predicted"/>
<organism evidence="2 3">
    <name type="scientific">Fusarium sarcochroum</name>
    <dbReference type="NCBI Taxonomy" id="1208366"/>
    <lineage>
        <taxon>Eukaryota</taxon>
        <taxon>Fungi</taxon>
        <taxon>Dikarya</taxon>
        <taxon>Ascomycota</taxon>
        <taxon>Pezizomycotina</taxon>
        <taxon>Sordariomycetes</taxon>
        <taxon>Hypocreomycetidae</taxon>
        <taxon>Hypocreales</taxon>
        <taxon>Nectriaceae</taxon>
        <taxon>Fusarium</taxon>
        <taxon>Fusarium lateritium species complex</taxon>
    </lineage>
</organism>
<name>A0A8H4XBQ5_9HYPO</name>
<reference evidence="2" key="2">
    <citation type="submission" date="2020-05" db="EMBL/GenBank/DDBJ databases">
        <authorList>
            <person name="Kim H.-S."/>
            <person name="Proctor R.H."/>
            <person name="Brown D.W."/>
        </authorList>
    </citation>
    <scope>NUCLEOTIDE SEQUENCE</scope>
    <source>
        <strain evidence="2">NRRL 20472</strain>
    </source>
</reference>